<comment type="caution">
    <text evidence="1">The sequence shown here is derived from an EMBL/GenBank/DDBJ whole genome shotgun (WGS) entry which is preliminary data.</text>
</comment>
<dbReference type="Proteomes" id="UP000295685">
    <property type="component" value="Unassembled WGS sequence"/>
</dbReference>
<evidence type="ECO:0000313" key="3">
    <source>
        <dbReference type="Proteomes" id="UP000294844"/>
    </source>
</evidence>
<evidence type="ECO:0000313" key="2">
    <source>
        <dbReference type="EMBL" id="TEA00184.1"/>
    </source>
</evidence>
<proteinExistence type="predicted"/>
<sequence>MTDGQTVALEATGISYGSQNDEAAFFGRLDSIAAVESYAGGHGRTEVITVSLDSIDEDGLREFVALYRRYDIEPRELRVLNAGRFGAWFSDPDRWWYNEVFGQRPIDNELRSSAELDPWEDKGHKWDAREAHDSHANVWPNTDGYSDTKVELIARGVTFYSHGDEKAFFQWLNRIPGFESYQGQDSTLRIAVNPDIGEEWDPAEFVALYRRYNIDIRELRVLFTSRLDPWYSDPKRYWHNDIFG</sequence>
<organism evidence="1 4">
    <name type="scientific">Mycobacteroides salmoniphilum</name>
    <dbReference type="NCBI Taxonomy" id="404941"/>
    <lineage>
        <taxon>Bacteria</taxon>
        <taxon>Bacillati</taxon>
        <taxon>Actinomycetota</taxon>
        <taxon>Actinomycetes</taxon>
        <taxon>Mycobacteriales</taxon>
        <taxon>Mycobacteriaceae</taxon>
        <taxon>Mycobacteroides</taxon>
    </lineage>
</organism>
<protein>
    <submittedName>
        <fullName evidence="1">Uncharacterized protein</fullName>
    </submittedName>
</protein>
<accession>A0A4R8SA67</accession>
<keyword evidence="3" id="KW-1185">Reference proteome</keyword>
<evidence type="ECO:0000313" key="1">
    <source>
        <dbReference type="EMBL" id="TDZ90218.1"/>
    </source>
</evidence>
<name>A0A4R8SA67_9MYCO</name>
<dbReference type="AlphaFoldDB" id="A0A4R8SA67"/>
<evidence type="ECO:0000313" key="4">
    <source>
        <dbReference type="Proteomes" id="UP000295685"/>
    </source>
</evidence>
<dbReference type="EMBL" id="PECK01000012">
    <property type="protein sequence ID" value="TDZ90218.1"/>
    <property type="molecule type" value="Genomic_DNA"/>
</dbReference>
<dbReference type="RefSeq" id="WP_234879002.1">
    <property type="nucleotide sequence ID" value="NZ_PECK01000012.1"/>
</dbReference>
<dbReference type="EMBL" id="PECM01000015">
    <property type="protein sequence ID" value="TEA00184.1"/>
    <property type="molecule type" value="Genomic_DNA"/>
</dbReference>
<gene>
    <name evidence="2" type="ORF">CCUG60883_04867</name>
    <name evidence="1" type="ORF">CCUG60885_04864</name>
</gene>
<reference evidence="3 4" key="1">
    <citation type="journal article" date="2019" name="Sci. Rep.">
        <title>Extended insight into the Mycobacterium chelonae-abscessus complex through whole genome sequencing of Mycobacterium salmoniphilum outbreak and Mycobacterium salmoniphilum-like strains.</title>
        <authorList>
            <person name="Behra P.R.K."/>
            <person name="Das S."/>
            <person name="Pettersson B.M.F."/>
            <person name="Shirreff L."/>
            <person name="DuCote T."/>
            <person name="Jacobsson K.G."/>
            <person name="Ennis D.G."/>
            <person name="Kirsebom L.A."/>
        </authorList>
    </citation>
    <scope>NUCLEOTIDE SEQUENCE [LARGE SCALE GENOMIC DNA]</scope>
    <source>
        <strain evidence="2 3">CCUG 60883</strain>
        <strain evidence="1 4">CCUG 60885</strain>
    </source>
</reference>
<dbReference type="Proteomes" id="UP000294844">
    <property type="component" value="Unassembled WGS sequence"/>
</dbReference>